<feature type="transmembrane region" description="Helical" evidence="7">
    <location>
        <begin position="6"/>
        <end position="27"/>
    </location>
</feature>
<evidence type="ECO:0000256" key="2">
    <source>
        <dbReference type="ARBA" id="ARBA00022692"/>
    </source>
</evidence>
<evidence type="ECO:0000256" key="5">
    <source>
        <dbReference type="ARBA" id="ARBA00038359"/>
    </source>
</evidence>
<dbReference type="RefSeq" id="XP_060280037.1">
    <property type="nucleotide sequence ID" value="XM_060422676.1"/>
</dbReference>
<evidence type="ECO:0000256" key="1">
    <source>
        <dbReference type="ARBA" id="ARBA00004141"/>
    </source>
</evidence>
<comment type="caution">
    <text evidence="9">The sequence shown here is derived from an EMBL/GenBank/DDBJ whole genome shotgun (WGS) entry which is preliminary data.</text>
</comment>
<feature type="transmembrane region" description="Helical" evidence="7">
    <location>
        <begin position="109"/>
        <end position="130"/>
    </location>
</feature>
<accession>A0AAJ0BST7</accession>
<dbReference type="PANTHER" id="PTHR33048:SF93">
    <property type="entry name" value="INTEGRAL MEMBRANE PROTEIN"/>
    <property type="match status" value="1"/>
</dbReference>
<comment type="similarity">
    <text evidence="5">Belongs to the SAT4 family.</text>
</comment>
<gene>
    <name evidence="9" type="ORF">QBC33DRAFT_212191</name>
</gene>
<keyword evidence="2 7" id="KW-0812">Transmembrane</keyword>
<feature type="transmembrane region" description="Helical" evidence="7">
    <location>
        <begin position="71"/>
        <end position="89"/>
    </location>
</feature>
<keyword evidence="10" id="KW-1185">Reference proteome</keyword>
<dbReference type="GeneID" id="85305863"/>
<dbReference type="Pfam" id="PF20684">
    <property type="entry name" value="Fung_rhodopsin"/>
    <property type="match status" value="1"/>
</dbReference>
<dbReference type="AlphaFoldDB" id="A0AAJ0BST7"/>
<feature type="transmembrane region" description="Helical" evidence="7">
    <location>
        <begin position="192"/>
        <end position="210"/>
    </location>
</feature>
<dbReference type="Proteomes" id="UP001244011">
    <property type="component" value="Unassembled WGS sequence"/>
</dbReference>
<reference evidence="9" key="1">
    <citation type="submission" date="2023-06" db="EMBL/GenBank/DDBJ databases">
        <title>Genome-scale phylogeny and comparative genomics of the fungal order Sordariales.</title>
        <authorList>
            <consortium name="Lawrence Berkeley National Laboratory"/>
            <person name="Hensen N."/>
            <person name="Bonometti L."/>
            <person name="Westerberg I."/>
            <person name="Brannstrom I.O."/>
            <person name="Guillou S."/>
            <person name="Cros-Aarteil S."/>
            <person name="Calhoun S."/>
            <person name="Haridas S."/>
            <person name="Kuo A."/>
            <person name="Mondo S."/>
            <person name="Pangilinan J."/>
            <person name="Riley R."/>
            <person name="Labutti K."/>
            <person name="Andreopoulos B."/>
            <person name="Lipzen A."/>
            <person name="Chen C."/>
            <person name="Yanf M."/>
            <person name="Daum C."/>
            <person name="Ng V."/>
            <person name="Clum A."/>
            <person name="Steindorff A."/>
            <person name="Ohm R."/>
            <person name="Martin F."/>
            <person name="Silar P."/>
            <person name="Natvig D."/>
            <person name="Lalanne C."/>
            <person name="Gautier V."/>
            <person name="Ament-Velasquez S.L."/>
            <person name="Kruys A."/>
            <person name="Hutchinson M.I."/>
            <person name="Powell A.J."/>
            <person name="Barry K."/>
            <person name="Miller A.N."/>
            <person name="Grigoriev I.V."/>
            <person name="Debuchy R."/>
            <person name="Gladieux P."/>
            <person name="Thoren M.H."/>
            <person name="Johannesson H."/>
        </authorList>
    </citation>
    <scope>NUCLEOTIDE SEQUENCE</scope>
    <source>
        <strain evidence="9">8032-3</strain>
    </source>
</reference>
<keyword evidence="3 7" id="KW-1133">Transmembrane helix</keyword>
<feature type="transmembrane region" description="Helical" evidence="7">
    <location>
        <begin position="142"/>
        <end position="163"/>
    </location>
</feature>
<dbReference type="GO" id="GO:0016020">
    <property type="term" value="C:membrane"/>
    <property type="evidence" value="ECO:0007669"/>
    <property type="project" value="UniProtKB-SubCell"/>
</dbReference>
<evidence type="ECO:0000256" key="4">
    <source>
        <dbReference type="ARBA" id="ARBA00023136"/>
    </source>
</evidence>
<evidence type="ECO:0000313" key="9">
    <source>
        <dbReference type="EMBL" id="KAK1763824.1"/>
    </source>
</evidence>
<evidence type="ECO:0000259" key="8">
    <source>
        <dbReference type="Pfam" id="PF20684"/>
    </source>
</evidence>
<dbReference type="PANTHER" id="PTHR33048">
    <property type="entry name" value="PTH11-LIKE INTEGRAL MEMBRANE PROTEIN (AFU_ORTHOLOGUE AFUA_5G11245)"/>
    <property type="match status" value="1"/>
</dbReference>
<keyword evidence="4 7" id="KW-0472">Membrane</keyword>
<evidence type="ECO:0000256" key="7">
    <source>
        <dbReference type="SAM" id="Phobius"/>
    </source>
</evidence>
<feature type="region of interest" description="Disordered" evidence="6">
    <location>
        <begin position="326"/>
        <end position="390"/>
    </location>
</feature>
<dbReference type="EMBL" id="MU839024">
    <property type="protein sequence ID" value="KAK1763824.1"/>
    <property type="molecule type" value="Genomic_DNA"/>
</dbReference>
<feature type="domain" description="Rhodopsin" evidence="8">
    <location>
        <begin position="24"/>
        <end position="284"/>
    </location>
</feature>
<evidence type="ECO:0000256" key="3">
    <source>
        <dbReference type="ARBA" id="ARBA00022989"/>
    </source>
</evidence>
<name>A0AAJ0BST7_9PEZI</name>
<comment type="subcellular location">
    <subcellularLocation>
        <location evidence="1">Membrane</location>
        <topology evidence="1">Multi-pass membrane protein</topology>
    </subcellularLocation>
</comment>
<dbReference type="InterPro" id="IPR052337">
    <property type="entry name" value="SAT4-like"/>
</dbReference>
<proteinExistence type="inferred from homology"/>
<dbReference type="InterPro" id="IPR049326">
    <property type="entry name" value="Rhodopsin_dom_fungi"/>
</dbReference>
<evidence type="ECO:0000256" key="6">
    <source>
        <dbReference type="SAM" id="MobiDB-lite"/>
    </source>
</evidence>
<protein>
    <recommendedName>
        <fullName evidence="8">Rhodopsin domain-containing protein</fullName>
    </recommendedName>
</protein>
<organism evidence="9 10">
    <name type="scientific">Phialemonium atrogriseum</name>
    <dbReference type="NCBI Taxonomy" id="1093897"/>
    <lineage>
        <taxon>Eukaryota</taxon>
        <taxon>Fungi</taxon>
        <taxon>Dikarya</taxon>
        <taxon>Ascomycota</taxon>
        <taxon>Pezizomycotina</taxon>
        <taxon>Sordariomycetes</taxon>
        <taxon>Sordariomycetidae</taxon>
        <taxon>Cephalothecales</taxon>
        <taxon>Cephalothecaceae</taxon>
        <taxon>Phialemonium</taxon>
    </lineage>
</organism>
<sequence length="406" mass="44092">MTSTEAALGTLWGLAGMTFLFVALRLYTRLVLLQSYGLDDYFYNAAFVSRNGSPWIGPANGATLDTNHSQLLFVTFNIMLTVAAQYGFGKDIGTITSQDDLIHAILYEAIGQTVMVVGTVVSKASLGLFLMRLVVDRKQMIALAAPSIILALFVVVSLLVFWFSCRPISFLWNRFIPGGRCDIDAGPISTAAGVWSVIVDFWYAGFPWYLIWKLQMPRREKIVIGASMSLGILAGACGIKRALELGSLSSPNYTKDTVDLNIWHAAELAVTMVCIGIPVCRPAYQPVLYKLGLSTQKSSHAAGSYKRRSMEDSDGVFGLHTIGGTAFTDQNRRGQRGGGSATQSHDPEAGTSAVPSNASDELILGPDYRSHPSVRVARSQARKETEMDDNTILVETKLEVTSSAAR</sequence>
<evidence type="ECO:0000313" key="10">
    <source>
        <dbReference type="Proteomes" id="UP001244011"/>
    </source>
</evidence>